<accession>A0A5S5DKT7</accession>
<dbReference type="RefSeq" id="WP_148907955.1">
    <property type="nucleotide sequence ID" value="NZ_VNHX01000005.1"/>
</dbReference>
<name>A0A5S5DKT7_9SPHI</name>
<gene>
    <name evidence="1" type="ORF">BC792_10551</name>
</gene>
<dbReference type="OrthoDB" id="1442552at2"/>
<evidence type="ECO:0008006" key="3">
    <source>
        <dbReference type="Google" id="ProtNLM"/>
    </source>
</evidence>
<dbReference type="AlphaFoldDB" id="A0A5S5DKT7"/>
<protein>
    <recommendedName>
        <fullName evidence="3">O-methyltransferase involved in polyketide biosynthesis</fullName>
    </recommendedName>
</protein>
<dbReference type="Gene3D" id="3.40.50.150">
    <property type="entry name" value="Vaccinia Virus protein VP39"/>
    <property type="match status" value="1"/>
</dbReference>
<evidence type="ECO:0000313" key="2">
    <source>
        <dbReference type="Proteomes" id="UP000325105"/>
    </source>
</evidence>
<reference evidence="1 2" key="1">
    <citation type="submission" date="2019-07" db="EMBL/GenBank/DDBJ databases">
        <title>Genomic Encyclopedia of Archaeal and Bacterial Type Strains, Phase II (KMG-II): from individual species to whole genera.</title>
        <authorList>
            <person name="Goeker M."/>
        </authorList>
    </citation>
    <scope>NUCLEOTIDE SEQUENCE [LARGE SCALE GENOMIC DNA]</scope>
    <source>
        <strain evidence="1 2">DSM 18850</strain>
    </source>
</reference>
<sequence>MLAHVTDTARELMIFKAQTTTIPYAREVAEHFKLAAPEGALKDFGFWASVVHFEMRFRSIEHFIEKSSVPNILELSSGYAFRGLQHCLRRPDIVYIDSDLFPVVAEKSRMLQTWGIPLPPNLHLKRIDATMAETYPALSSPVSVVNEGLLMYFDNEGKARIMNNIRAILQEHGGSWTTSDIYVRHDTDTVGSDRDKKWGTFFQKNKVNQNYFASFEAAEQFFYDNGFTVRDRYEPEFEKLSSVPMLFQYGDEAQLQALRERGRIQETWQLVPRH</sequence>
<dbReference type="Proteomes" id="UP000325105">
    <property type="component" value="Unassembled WGS sequence"/>
</dbReference>
<evidence type="ECO:0000313" key="1">
    <source>
        <dbReference type="EMBL" id="TYP96560.1"/>
    </source>
</evidence>
<dbReference type="SUPFAM" id="SSF53335">
    <property type="entry name" value="S-adenosyl-L-methionine-dependent methyltransferases"/>
    <property type="match status" value="1"/>
</dbReference>
<keyword evidence="2" id="KW-1185">Reference proteome</keyword>
<comment type="caution">
    <text evidence="1">The sequence shown here is derived from an EMBL/GenBank/DDBJ whole genome shotgun (WGS) entry which is preliminary data.</text>
</comment>
<dbReference type="InterPro" id="IPR029063">
    <property type="entry name" value="SAM-dependent_MTases_sf"/>
</dbReference>
<organism evidence="1 2">
    <name type="scientific">Sphingobacterium allocomposti</name>
    <dbReference type="NCBI Taxonomy" id="415956"/>
    <lineage>
        <taxon>Bacteria</taxon>
        <taxon>Pseudomonadati</taxon>
        <taxon>Bacteroidota</taxon>
        <taxon>Sphingobacteriia</taxon>
        <taxon>Sphingobacteriales</taxon>
        <taxon>Sphingobacteriaceae</taxon>
        <taxon>Sphingobacterium</taxon>
    </lineage>
</organism>
<proteinExistence type="predicted"/>
<dbReference type="EMBL" id="VNHX01000005">
    <property type="protein sequence ID" value="TYP96560.1"/>
    <property type="molecule type" value="Genomic_DNA"/>
</dbReference>